<dbReference type="SUPFAM" id="SSF55874">
    <property type="entry name" value="ATPase domain of HSP90 chaperone/DNA topoisomerase II/histidine kinase"/>
    <property type="match status" value="1"/>
</dbReference>
<dbReference type="PROSITE" id="PS50110">
    <property type="entry name" value="RESPONSE_REGULATORY"/>
    <property type="match status" value="1"/>
</dbReference>
<name>A0AAN1XTB3_UNVUL</name>
<dbReference type="InterPro" id="IPR001789">
    <property type="entry name" value="Sig_transdc_resp-reg_receiver"/>
</dbReference>
<dbReference type="PRINTS" id="PR00344">
    <property type="entry name" value="BCTRLSENSOR"/>
</dbReference>
<keyword evidence="9" id="KW-0812">Transmembrane</keyword>
<dbReference type="SMART" id="SM00448">
    <property type="entry name" value="REC"/>
    <property type="match status" value="2"/>
</dbReference>
<evidence type="ECO:0000256" key="4">
    <source>
        <dbReference type="ARBA" id="ARBA00022553"/>
    </source>
</evidence>
<dbReference type="InterPro" id="IPR000014">
    <property type="entry name" value="PAS"/>
</dbReference>
<dbReference type="EMBL" id="AP025523">
    <property type="protein sequence ID" value="BDE05296.1"/>
    <property type="molecule type" value="Genomic_DNA"/>
</dbReference>
<evidence type="ECO:0000256" key="7">
    <source>
        <dbReference type="ARBA" id="ARBA00074306"/>
    </source>
</evidence>
<feature type="transmembrane region" description="Helical" evidence="9">
    <location>
        <begin position="223"/>
        <end position="244"/>
    </location>
</feature>
<organism evidence="13 14">
    <name type="scientific">Vulcanimicrobium alpinum</name>
    <dbReference type="NCBI Taxonomy" id="3016050"/>
    <lineage>
        <taxon>Bacteria</taxon>
        <taxon>Bacillati</taxon>
        <taxon>Vulcanimicrobiota</taxon>
        <taxon>Vulcanimicrobiia</taxon>
        <taxon>Vulcanimicrobiales</taxon>
        <taxon>Vulcanimicrobiaceae</taxon>
        <taxon>Vulcanimicrobium</taxon>
    </lineage>
</organism>
<dbReference type="InterPro" id="IPR036097">
    <property type="entry name" value="HisK_dim/P_sf"/>
</dbReference>
<dbReference type="EC" id="2.7.13.3" evidence="3"/>
<dbReference type="InterPro" id="IPR036890">
    <property type="entry name" value="HATPase_C_sf"/>
</dbReference>
<dbReference type="InterPro" id="IPR033424">
    <property type="entry name" value="MASE4"/>
</dbReference>
<dbReference type="Gene3D" id="3.30.450.20">
    <property type="entry name" value="PAS domain"/>
    <property type="match status" value="1"/>
</dbReference>
<evidence type="ECO:0000313" key="13">
    <source>
        <dbReference type="EMBL" id="BDE05296.1"/>
    </source>
</evidence>
<dbReference type="InterPro" id="IPR003661">
    <property type="entry name" value="HisK_dim/P_dom"/>
</dbReference>
<reference evidence="13 14" key="1">
    <citation type="journal article" date="2022" name="ISME Commun">
        <title>Vulcanimicrobium alpinus gen. nov. sp. nov., the first cultivated representative of the candidate phylum 'Eremiobacterota', is a metabolically versatile aerobic anoxygenic phototroph.</title>
        <authorList>
            <person name="Yabe S."/>
            <person name="Muto K."/>
            <person name="Abe K."/>
            <person name="Yokota A."/>
            <person name="Staudigel H."/>
            <person name="Tebo B.M."/>
        </authorList>
    </citation>
    <scope>NUCLEOTIDE SEQUENCE [LARGE SCALE GENOMIC DNA]</scope>
    <source>
        <strain evidence="13 14">WC8-2</strain>
    </source>
</reference>
<evidence type="ECO:0000256" key="5">
    <source>
        <dbReference type="ARBA" id="ARBA00022777"/>
    </source>
</evidence>
<dbReference type="InterPro" id="IPR005467">
    <property type="entry name" value="His_kinase_dom"/>
</dbReference>
<keyword evidence="5" id="KW-0808">Transferase</keyword>
<dbReference type="GO" id="GO:0000155">
    <property type="term" value="F:phosphorelay sensor kinase activity"/>
    <property type="evidence" value="ECO:0007669"/>
    <property type="project" value="InterPro"/>
</dbReference>
<dbReference type="PANTHER" id="PTHR45339:SF5">
    <property type="entry name" value="HISTIDINE KINASE"/>
    <property type="match status" value="1"/>
</dbReference>
<dbReference type="InterPro" id="IPR011006">
    <property type="entry name" value="CheY-like_superfamily"/>
</dbReference>
<feature type="domain" description="PAS" evidence="12">
    <location>
        <begin position="312"/>
        <end position="348"/>
    </location>
</feature>
<dbReference type="CDD" id="cd16922">
    <property type="entry name" value="HATPase_EvgS-ArcB-TorS-like"/>
    <property type="match status" value="1"/>
</dbReference>
<dbReference type="CDD" id="cd00130">
    <property type="entry name" value="PAS"/>
    <property type="match status" value="1"/>
</dbReference>
<feature type="modified residue" description="4-aspartylphosphate" evidence="8">
    <location>
        <position position="820"/>
    </location>
</feature>
<dbReference type="SMART" id="SM00387">
    <property type="entry name" value="HATPase_c"/>
    <property type="match status" value="1"/>
</dbReference>
<evidence type="ECO:0000313" key="14">
    <source>
        <dbReference type="Proteomes" id="UP001317532"/>
    </source>
</evidence>
<dbReference type="Pfam" id="PF02518">
    <property type="entry name" value="HATPase_c"/>
    <property type="match status" value="1"/>
</dbReference>
<keyword evidence="4 8" id="KW-0597">Phosphoprotein</keyword>
<dbReference type="InterPro" id="IPR003594">
    <property type="entry name" value="HATPase_dom"/>
</dbReference>
<dbReference type="KEGG" id="vab:WPS_05720"/>
<dbReference type="Pfam" id="PF00072">
    <property type="entry name" value="Response_reg"/>
    <property type="match status" value="1"/>
</dbReference>
<dbReference type="CDD" id="cd00082">
    <property type="entry name" value="HisKA"/>
    <property type="match status" value="1"/>
</dbReference>
<dbReference type="Pfam" id="PF13188">
    <property type="entry name" value="PAS_8"/>
    <property type="match status" value="1"/>
</dbReference>
<dbReference type="SUPFAM" id="SSF55785">
    <property type="entry name" value="PYP-like sensor domain (PAS domain)"/>
    <property type="match status" value="1"/>
</dbReference>
<dbReference type="FunFam" id="3.30.565.10:FF:000010">
    <property type="entry name" value="Sensor histidine kinase RcsC"/>
    <property type="match status" value="1"/>
</dbReference>
<keyword evidence="6" id="KW-0902">Two-component regulatory system</keyword>
<dbReference type="InterPro" id="IPR004358">
    <property type="entry name" value="Sig_transdc_His_kin-like_C"/>
</dbReference>
<dbReference type="SUPFAM" id="SSF47384">
    <property type="entry name" value="Homodimeric domain of signal transducing histidine kinase"/>
    <property type="match status" value="1"/>
</dbReference>
<dbReference type="SMART" id="SM00388">
    <property type="entry name" value="HisKA"/>
    <property type="match status" value="1"/>
</dbReference>
<feature type="transmembrane region" description="Helical" evidence="9">
    <location>
        <begin position="113"/>
        <end position="132"/>
    </location>
</feature>
<comment type="similarity">
    <text evidence="2">In the N-terminal section; belongs to the phytochrome family.</text>
</comment>
<feature type="transmembrane region" description="Helical" evidence="9">
    <location>
        <begin position="152"/>
        <end position="172"/>
    </location>
</feature>
<dbReference type="Gene3D" id="3.40.50.2300">
    <property type="match status" value="2"/>
</dbReference>
<keyword evidence="9" id="KW-1133">Transmembrane helix</keyword>
<evidence type="ECO:0000259" key="12">
    <source>
        <dbReference type="PROSITE" id="PS50112"/>
    </source>
</evidence>
<dbReference type="Pfam" id="PF00512">
    <property type="entry name" value="HisKA"/>
    <property type="match status" value="1"/>
</dbReference>
<dbReference type="PROSITE" id="PS50112">
    <property type="entry name" value="PAS"/>
    <property type="match status" value="1"/>
</dbReference>
<feature type="transmembrane region" description="Helical" evidence="9">
    <location>
        <begin position="53"/>
        <end position="72"/>
    </location>
</feature>
<feature type="transmembrane region" description="Helical" evidence="9">
    <location>
        <begin position="78"/>
        <end position="101"/>
    </location>
</feature>
<dbReference type="InterPro" id="IPR035965">
    <property type="entry name" value="PAS-like_dom_sf"/>
</dbReference>
<evidence type="ECO:0000259" key="11">
    <source>
        <dbReference type="PROSITE" id="PS50110"/>
    </source>
</evidence>
<keyword evidence="9" id="KW-0472">Membrane</keyword>
<evidence type="ECO:0000256" key="1">
    <source>
        <dbReference type="ARBA" id="ARBA00000085"/>
    </source>
</evidence>
<dbReference type="SMART" id="SM00091">
    <property type="entry name" value="PAS"/>
    <property type="match status" value="1"/>
</dbReference>
<evidence type="ECO:0000256" key="2">
    <source>
        <dbReference type="ARBA" id="ARBA00006402"/>
    </source>
</evidence>
<feature type="transmembrane region" description="Helical" evidence="9">
    <location>
        <begin position="184"/>
        <end position="203"/>
    </location>
</feature>
<accession>A0AAN1XTB3</accession>
<gene>
    <name evidence="13" type="ORF">WPS_05720</name>
</gene>
<comment type="catalytic activity">
    <reaction evidence="1">
        <text>ATP + protein L-histidine = ADP + protein N-phospho-L-histidine.</text>
        <dbReference type="EC" id="2.7.13.3"/>
    </reaction>
</comment>
<dbReference type="PROSITE" id="PS50109">
    <property type="entry name" value="HIS_KIN"/>
    <property type="match status" value="1"/>
</dbReference>
<dbReference type="Gene3D" id="1.10.287.130">
    <property type="match status" value="1"/>
</dbReference>
<feature type="transmembrane region" description="Helical" evidence="9">
    <location>
        <begin position="251"/>
        <end position="272"/>
    </location>
</feature>
<keyword evidence="5" id="KW-0418">Kinase</keyword>
<evidence type="ECO:0000259" key="10">
    <source>
        <dbReference type="PROSITE" id="PS50109"/>
    </source>
</evidence>
<feature type="domain" description="Histidine kinase" evidence="10">
    <location>
        <begin position="404"/>
        <end position="626"/>
    </location>
</feature>
<dbReference type="Proteomes" id="UP001317532">
    <property type="component" value="Chromosome"/>
</dbReference>
<keyword evidence="14" id="KW-1185">Reference proteome</keyword>
<proteinExistence type="inferred from homology"/>
<feature type="domain" description="Response regulatory" evidence="11">
    <location>
        <begin position="771"/>
        <end position="889"/>
    </location>
</feature>
<sequence length="902" mass="94788">MPGFGLASVALVTLRSAGTVGLHLGGVSTDRYGRMSTPPSLATFPAARAQQRFALALAAGLGVIAAAALPFARTPLPVVAAFLPAFVTFVVLSDLLTALLLLRDAFDTRSPGITVLGCAYLFTGLLMVPHLLAFPGAFGDGTLFGAGSQAAVWLWVDAHAGFPLFALGYALLARSRRRVRTRTIVTAAAATAGLVAVTAAVTFRAGERLPAIMADGHVHAILAWGPAPAVAVLLATSLVVLVTLPSRTTIAPLWLTVACWATLIDVVISAAGGARYSLGWYVARFCALAASSAMLTALVLETSRLVSALGSSERRLRAVVEGVGDALLTVDGDERITGANRAALELFGDELQGRRADDVLRAAGVPLEIGRGEGVLIARDVTERQRAIDEAIEAAAVKSRFLATMSHEIRTPINAVVGTSELLLQTELDNEGRDYAETIRGSAEALLSVVNDILDFSKLEAGATEIEREPFSPLELVESTADILAASARKKGVTLATYVAPDVPRRAMGDAHRVRQVLLNFLSNAVKFTSEGSVVVRAVVETSETPRRAVVRFSVTDTGIGITPEGSAQLFTPFRQVEAGTTRRFGGTGLGLSIAKRLVDLMGGDLGYESVPGHGSTFWFALPLERVEAAPPAHGVDRNPLRGARVLIKGADATTRGVLEQYLLAWGAIATRTSRAAPPDVILVASDKGADLTDVLQRARSHGDASPAVLVAMHDRPGEAEEAAAAGFAGYLRTPLKTAALFDALVAARTGAARPPEPRSVTDAVVGGDLVILVADDNSVNRKLALQQLEKLGYRADAACDGAEAVDAASRRAYDLILMDCEMPVLDGFAATKAIRAAERGSDARATIVALTANALEGDRERCIAAGMDEYLAKPVQLAALRQMLERTARRLTQRVSAVSHT</sequence>
<protein>
    <recommendedName>
        <fullName evidence="7">Circadian input-output histidine kinase CikA</fullName>
        <ecNumber evidence="3">2.7.13.3</ecNumber>
    </recommendedName>
</protein>
<dbReference type="SUPFAM" id="SSF52172">
    <property type="entry name" value="CheY-like"/>
    <property type="match status" value="2"/>
</dbReference>
<evidence type="ECO:0000256" key="9">
    <source>
        <dbReference type="SAM" id="Phobius"/>
    </source>
</evidence>
<evidence type="ECO:0000256" key="3">
    <source>
        <dbReference type="ARBA" id="ARBA00012438"/>
    </source>
</evidence>
<dbReference type="CDD" id="cd17546">
    <property type="entry name" value="REC_hyHK_CKI1_RcsC-like"/>
    <property type="match status" value="1"/>
</dbReference>
<evidence type="ECO:0000256" key="6">
    <source>
        <dbReference type="ARBA" id="ARBA00023012"/>
    </source>
</evidence>
<dbReference type="Gene3D" id="3.30.565.10">
    <property type="entry name" value="Histidine kinase-like ATPase, C-terminal domain"/>
    <property type="match status" value="1"/>
</dbReference>
<dbReference type="AlphaFoldDB" id="A0AAN1XTB3"/>
<dbReference type="Pfam" id="PF17158">
    <property type="entry name" value="MASE4"/>
    <property type="match status" value="1"/>
</dbReference>
<evidence type="ECO:0000256" key="8">
    <source>
        <dbReference type="PROSITE-ProRule" id="PRU00169"/>
    </source>
</evidence>
<dbReference type="PANTHER" id="PTHR45339">
    <property type="entry name" value="HYBRID SIGNAL TRANSDUCTION HISTIDINE KINASE J"/>
    <property type="match status" value="1"/>
</dbReference>